<dbReference type="InterPro" id="IPR017850">
    <property type="entry name" value="Alkaline_phosphatase_core_sf"/>
</dbReference>
<dbReference type="PANTHER" id="PTHR44591">
    <property type="entry name" value="STRESS RESPONSE REGULATOR PROTEIN 1"/>
    <property type="match status" value="1"/>
</dbReference>
<dbReference type="EMBL" id="DF968182">
    <property type="protein sequence ID" value="GAP43112.1"/>
    <property type="molecule type" value="Genomic_DNA"/>
</dbReference>
<dbReference type="SMART" id="SM00448">
    <property type="entry name" value="REC"/>
    <property type="match status" value="1"/>
</dbReference>
<dbReference type="SUPFAM" id="SSF52172">
    <property type="entry name" value="CheY-like"/>
    <property type="match status" value="1"/>
</dbReference>
<evidence type="ECO:0000313" key="5">
    <source>
        <dbReference type="Proteomes" id="UP000053091"/>
    </source>
</evidence>
<dbReference type="PROSITE" id="PS50110">
    <property type="entry name" value="RESPONSE_REGULATORY"/>
    <property type="match status" value="1"/>
</dbReference>
<dbReference type="Pfam" id="PF00072">
    <property type="entry name" value="Response_reg"/>
    <property type="match status" value="1"/>
</dbReference>
<dbReference type="CDD" id="cd00156">
    <property type="entry name" value="REC"/>
    <property type="match status" value="1"/>
</dbReference>
<reference evidence="4" key="1">
    <citation type="journal article" date="2015" name="Genome Announc.">
        <title>Draft Genome Sequence of Bacteroidales Strain TBC1, a Novel Isolate from a Methanogenic Wastewater Treatment System.</title>
        <authorList>
            <person name="Tourlousse D.M."/>
            <person name="Matsuura N."/>
            <person name="Sun L."/>
            <person name="Toyonaga M."/>
            <person name="Kuroda K."/>
            <person name="Ohashi A."/>
            <person name="Cruz R."/>
            <person name="Yamaguchi T."/>
            <person name="Sekiguchi Y."/>
        </authorList>
    </citation>
    <scope>NUCLEOTIDE SEQUENCE [LARGE SCALE GENOMIC DNA]</scope>
    <source>
        <strain evidence="4">TBC1</strain>
    </source>
</reference>
<name>A0A0S7C293_9BACT</name>
<protein>
    <submittedName>
        <fullName evidence="4">Protein containing response regulator receiver domain</fullName>
    </submittedName>
</protein>
<organism evidence="4">
    <name type="scientific">Lentimicrobium saccharophilum</name>
    <dbReference type="NCBI Taxonomy" id="1678841"/>
    <lineage>
        <taxon>Bacteria</taxon>
        <taxon>Pseudomonadati</taxon>
        <taxon>Bacteroidota</taxon>
        <taxon>Bacteroidia</taxon>
        <taxon>Bacteroidales</taxon>
        <taxon>Lentimicrobiaceae</taxon>
        <taxon>Lentimicrobium</taxon>
    </lineage>
</organism>
<evidence type="ECO:0000313" key="4">
    <source>
        <dbReference type="EMBL" id="GAP43112.1"/>
    </source>
</evidence>
<keyword evidence="5" id="KW-1185">Reference proteome</keyword>
<dbReference type="PANTHER" id="PTHR44591:SF3">
    <property type="entry name" value="RESPONSE REGULATORY DOMAIN-CONTAINING PROTEIN"/>
    <property type="match status" value="1"/>
</dbReference>
<proteinExistence type="predicted"/>
<sequence length="517" mass="60300">MENVTILWADDEIDLLKPHIMFLRDKGYEVFTSNNGVEAIEILKTRPFDIVFLDEQMPGLSGIETLIRVKNLFPDLPVVMITKSEEETIMEDAIGSKISDYLIKPVNPKQILLSLKKNLENKKLISEKTTFSYQQQFRNIGMEISNRLTHSEWPEVYRKLVYWELELGQSNDSGIMDVLKMQKEEAGQVFSRFVENNYTDWVNGKNPDRPVMSHTLIRDKLIPLLDETSSLFFILIDNLRYDQWKILQPIISELYRVERDEIYYSILPTTTQYARNALFAGLLPTEIEKKYPRYWVNEDDEGTKNQFEGELLGEQLKRYGKDVRYSYHKILNLSAGRKLVETLPNLTGNKLNAIVYNFVDMLSHARTEMEVIRELADDEAAYRSITVSWFEHSPLYDIIRFLAEKKIPLVITTDHGSVKVDAPVKIVGDKATNTNLRYKTGRSLSYNRKEVFEVKNPADIYLPRTNVSSNYVFCRNADFFAYPNNFNYYVNYYRNTFQHGGISMEEMMIPFVTLKAK</sequence>
<dbReference type="Proteomes" id="UP000053091">
    <property type="component" value="Unassembled WGS sequence"/>
</dbReference>
<evidence type="ECO:0000256" key="1">
    <source>
        <dbReference type="ARBA" id="ARBA00022553"/>
    </source>
</evidence>
<gene>
    <name evidence="4" type="ORF">TBC1_111254</name>
</gene>
<accession>A0A0S7C293</accession>
<dbReference type="GO" id="GO:0000160">
    <property type="term" value="P:phosphorelay signal transduction system"/>
    <property type="evidence" value="ECO:0007669"/>
    <property type="project" value="InterPro"/>
</dbReference>
<feature type="modified residue" description="4-aspartylphosphate" evidence="2">
    <location>
        <position position="54"/>
    </location>
</feature>
<dbReference type="AlphaFoldDB" id="A0A0S7C293"/>
<dbReference type="OrthoDB" id="9813025at2"/>
<dbReference type="Pfam" id="PF08665">
    <property type="entry name" value="PglZ"/>
    <property type="match status" value="1"/>
</dbReference>
<dbReference type="InterPro" id="IPR011006">
    <property type="entry name" value="CheY-like_superfamily"/>
</dbReference>
<dbReference type="InterPro" id="IPR001789">
    <property type="entry name" value="Sig_transdc_resp-reg_receiver"/>
</dbReference>
<dbReference type="PATRIC" id="fig|1678841.3.peg.1422"/>
<dbReference type="InterPro" id="IPR050595">
    <property type="entry name" value="Bact_response_regulator"/>
</dbReference>
<feature type="domain" description="Response regulatory" evidence="3">
    <location>
        <begin position="5"/>
        <end position="119"/>
    </location>
</feature>
<dbReference type="STRING" id="1678841.TBC1_111254"/>
<dbReference type="RefSeq" id="WP_062039862.1">
    <property type="nucleotide sequence ID" value="NZ_DF968182.1"/>
</dbReference>
<dbReference type="SUPFAM" id="SSF53649">
    <property type="entry name" value="Alkaline phosphatase-like"/>
    <property type="match status" value="1"/>
</dbReference>
<keyword evidence="1 2" id="KW-0597">Phosphoprotein</keyword>
<evidence type="ECO:0000259" key="3">
    <source>
        <dbReference type="PROSITE" id="PS50110"/>
    </source>
</evidence>
<evidence type="ECO:0000256" key="2">
    <source>
        <dbReference type="PROSITE-ProRule" id="PRU00169"/>
    </source>
</evidence>
<dbReference type="Gene3D" id="3.40.50.2300">
    <property type="match status" value="1"/>
</dbReference>